<keyword evidence="1" id="KW-0732">Signal</keyword>
<comment type="caution">
    <text evidence="2">The sequence shown here is derived from an EMBL/GenBank/DDBJ whole genome shotgun (WGS) entry which is preliminary data.</text>
</comment>
<dbReference type="AlphaFoldDB" id="A0AAN6NL51"/>
<dbReference type="Proteomes" id="UP001303222">
    <property type="component" value="Unassembled WGS sequence"/>
</dbReference>
<evidence type="ECO:0000313" key="2">
    <source>
        <dbReference type="EMBL" id="KAK3947875.1"/>
    </source>
</evidence>
<accession>A0AAN6NL51</accession>
<feature type="signal peptide" evidence="1">
    <location>
        <begin position="1"/>
        <end position="20"/>
    </location>
</feature>
<keyword evidence="3" id="KW-1185">Reference proteome</keyword>
<evidence type="ECO:0000313" key="3">
    <source>
        <dbReference type="Proteomes" id="UP001303222"/>
    </source>
</evidence>
<sequence length="138" mass="15436">MLLSNILHLTLFSVLPAVDAIVLPPTALSNRKENRPRMEIRCPSDRATNDQWGEPIGVAENIRYLRGVEGKPVNGPGPNACGRIACSHDTAVFWCNDARRALLRNEATKSDWCFGYLRIRGEIKMNDGWSVVVRSEKC</sequence>
<evidence type="ECO:0000256" key="1">
    <source>
        <dbReference type="SAM" id="SignalP"/>
    </source>
</evidence>
<name>A0AAN6NL51_9PEZI</name>
<proteinExistence type="predicted"/>
<gene>
    <name evidence="2" type="ORF">QBC32DRAFT_365466</name>
</gene>
<organism evidence="2 3">
    <name type="scientific">Pseudoneurospora amorphoporcata</name>
    <dbReference type="NCBI Taxonomy" id="241081"/>
    <lineage>
        <taxon>Eukaryota</taxon>
        <taxon>Fungi</taxon>
        <taxon>Dikarya</taxon>
        <taxon>Ascomycota</taxon>
        <taxon>Pezizomycotina</taxon>
        <taxon>Sordariomycetes</taxon>
        <taxon>Sordariomycetidae</taxon>
        <taxon>Sordariales</taxon>
        <taxon>Sordariaceae</taxon>
        <taxon>Pseudoneurospora</taxon>
    </lineage>
</organism>
<dbReference type="PANTHER" id="PTHR35605">
    <property type="entry name" value="ECP2 EFFECTOR PROTEIN DOMAIN-CONTAINING PROTEIN-RELATED"/>
    <property type="match status" value="1"/>
</dbReference>
<feature type="chain" id="PRO_5043050740" evidence="1">
    <location>
        <begin position="21"/>
        <end position="138"/>
    </location>
</feature>
<protein>
    <submittedName>
        <fullName evidence="2">Uncharacterized protein</fullName>
    </submittedName>
</protein>
<dbReference type="PANTHER" id="PTHR35605:SF1">
    <property type="entry name" value="ECP2 EFFECTOR PROTEIN DOMAIN-CONTAINING PROTEIN-RELATED"/>
    <property type="match status" value="1"/>
</dbReference>
<reference evidence="2" key="1">
    <citation type="journal article" date="2023" name="Mol. Phylogenet. Evol.">
        <title>Genome-scale phylogeny and comparative genomics of the fungal order Sordariales.</title>
        <authorList>
            <person name="Hensen N."/>
            <person name="Bonometti L."/>
            <person name="Westerberg I."/>
            <person name="Brannstrom I.O."/>
            <person name="Guillou S."/>
            <person name="Cros-Aarteil S."/>
            <person name="Calhoun S."/>
            <person name="Haridas S."/>
            <person name="Kuo A."/>
            <person name="Mondo S."/>
            <person name="Pangilinan J."/>
            <person name="Riley R."/>
            <person name="LaButti K."/>
            <person name="Andreopoulos B."/>
            <person name="Lipzen A."/>
            <person name="Chen C."/>
            <person name="Yan M."/>
            <person name="Daum C."/>
            <person name="Ng V."/>
            <person name="Clum A."/>
            <person name="Steindorff A."/>
            <person name="Ohm R.A."/>
            <person name="Martin F."/>
            <person name="Silar P."/>
            <person name="Natvig D.O."/>
            <person name="Lalanne C."/>
            <person name="Gautier V."/>
            <person name="Ament-Velasquez S.L."/>
            <person name="Kruys A."/>
            <person name="Hutchinson M.I."/>
            <person name="Powell A.J."/>
            <person name="Barry K."/>
            <person name="Miller A.N."/>
            <person name="Grigoriev I.V."/>
            <person name="Debuchy R."/>
            <person name="Gladieux P."/>
            <person name="Hiltunen Thoren M."/>
            <person name="Johannesson H."/>
        </authorList>
    </citation>
    <scope>NUCLEOTIDE SEQUENCE</scope>
    <source>
        <strain evidence="2">CBS 626.80</strain>
    </source>
</reference>
<reference evidence="2" key="2">
    <citation type="submission" date="2023-06" db="EMBL/GenBank/DDBJ databases">
        <authorList>
            <consortium name="Lawrence Berkeley National Laboratory"/>
            <person name="Mondo S.J."/>
            <person name="Hensen N."/>
            <person name="Bonometti L."/>
            <person name="Westerberg I."/>
            <person name="Brannstrom I.O."/>
            <person name="Guillou S."/>
            <person name="Cros-Aarteil S."/>
            <person name="Calhoun S."/>
            <person name="Haridas S."/>
            <person name="Kuo A."/>
            <person name="Pangilinan J."/>
            <person name="Riley R."/>
            <person name="Labutti K."/>
            <person name="Andreopoulos B."/>
            <person name="Lipzen A."/>
            <person name="Chen C."/>
            <person name="Yanf M."/>
            <person name="Daum C."/>
            <person name="Ng V."/>
            <person name="Clum A."/>
            <person name="Steindorff A."/>
            <person name="Ohm R."/>
            <person name="Martin F."/>
            <person name="Silar P."/>
            <person name="Natvig D."/>
            <person name="Lalanne C."/>
            <person name="Gautier V."/>
            <person name="Ament-Velasquez S.L."/>
            <person name="Kruys A."/>
            <person name="Hutchinson M.I."/>
            <person name="Powell A.J."/>
            <person name="Barry K."/>
            <person name="Miller A.N."/>
            <person name="Grigoriev I.V."/>
            <person name="Debuchy R."/>
            <person name="Gladieux P."/>
            <person name="Thoren M.H."/>
            <person name="Johannesson H."/>
        </authorList>
    </citation>
    <scope>NUCLEOTIDE SEQUENCE</scope>
    <source>
        <strain evidence="2">CBS 626.80</strain>
    </source>
</reference>
<dbReference type="EMBL" id="MU859303">
    <property type="protein sequence ID" value="KAK3947875.1"/>
    <property type="molecule type" value="Genomic_DNA"/>
</dbReference>